<accession>A0A261VM53</accession>
<proteinExistence type="predicted"/>
<dbReference type="InterPro" id="IPR011042">
    <property type="entry name" value="6-blade_b-propeller_TolB-like"/>
</dbReference>
<keyword evidence="1" id="KW-0732">Signal</keyword>
<dbReference type="EMBL" id="NEVU01000002">
    <property type="protein sequence ID" value="OZI74917.1"/>
    <property type="molecule type" value="Genomic_DNA"/>
</dbReference>
<gene>
    <name evidence="3" type="ORF">CAL22_10845</name>
</gene>
<comment type="caution">
    <text evidence="3">The sequence shown here is derived from an EMBL/GenBank/DDBJ whole genome shotgun (WGS) entry which is preliminary data.</text>
</comment>
<dbReference type="InterPro" id="IPR011041">
    <property type="entry name" value="Quinoprot_gluc/sorb_DH_b-prop"/>
</dbReference>
<dbReference type="PANTHER" id="PTHR19328:SF75">
    <property type="entry name" value="ALDOSE SUGAR DEHYDROGENASE YLII"/>
    <property type="match status" value="1"/>
</dbReference>
<protein>
    <submittedName>
        <fullName evidence="3">Oxidoreductase</fullName>
    </submittedName>
</protein>
<dbReference type="AlphaFoldDB" id="A0A261VM53"/>
<dbReference type="SUPFAM" id="SSF50952">
    <property type="entry name" value="Soluble quinoprotein glucose dehydrogenase"/>
    <property type="match status" value="1"/>
</dbReference>
<dbReference type="OrthoDB" id="9770043at2"/>
<feature type="signal peptide" evidence="1">
    <location>
        <begin position="1"/>
        <end position="23"/>
    </location>
</feature>
<feature type="domain" description="Glucose/Sorbosone dehydrogenase" evidence="2">
    <location>
        <begin position="43"/>
        <end position="372"/>
    </location>
</feature>
<dbReference type="PANTHER" id="PTHR19328">
    <property type="entry name" value="HEDGEHOG-INTERACTING PROTEIN"/>
    <property type="match status" value="1"/>
</dbReference>
<name>A0A261VM53_9BORD</name>
<evidence type="ECO:0000259" key="2">
    <source>
        <dbReference type="Pfam" id="PF07995"/>
    </source>
</evidence>
<evidence type="ECO:0000313" key="4">
    <source>
        <dbReference type="Proteomes" id="UP000216429"/>
    </source>
</evidence>
<reference evidence="4" key="1">
    <citation type="submission" date="2017-05" db="EMBL/GenBank/DDBJ databases">
        <title>Complete and WGS of Bordetella genogroups.</title>
        <authorList>
            <person name="Spilker T."/>
            <person name="Lipuma J."/>
        </authorList>
    </citation>
    <scope>NUCLEOTIDE SEQUENCE [LARGE SCALE GENOMIC DNA]</scope>
    <source>
        <strain evidence="4">AU6712</strain>
    </source>
</reference>
<dbReference type="Pfam" id="PF07995">
    <property type="entry name" value="GSDH"/>
    <property type="match status" value="1"/>
</dbReference>
<sequence>MSCHPLPSLALVAALAPLGLSQAASSRPPTTASVQVSEVVGGLQHPWALAFLPDGSALITERPGTLRLLRDGKLSPPISGVPEVYAQGQGGLLDVALSPGFAQDRLVYLAYAQSGEGKSGTAVGRAQLSPDGTALTGFREIFRQLPKLSTGNHYGSRLAFDKTGHLFIALGENNQRPTAQDLDKLQGKIVRLRPDGGVPQDNPFTAQKQARPEIWSYGHRNPQGLAVNPWSGALWEHEHGPRGGDEINIVKRGANYGWPLATHGINYSGLKIPEAKGADLPSGEPARYWWAKSPAISGMAFYDAPTYPQWKHSLFIGALADESLIRLTLDGDDIVAEERLLKDLGARIRDVRVGPDGAVYVLTDAREGALLRVTPAAPK</sequence>
<dbReference type="InterPro" id="IPR012938">
    <property type="entry name" value="Glc/Sorbosone_DH"/>
</dbReference>
<keyword evidence="4" id="KW-1185">Reference proteome</keyword>
<evidence type="ECO:0000313" key="3">
    <source>
        <dbReference type="EMBL" id="OZI74917.1"/>
    </source>
</evidence>
<dbReference type="Proteomes" id="UP000216429">
    <property type="component" value="Unassembled WGS sequence"/>
</dbReference>
<evidence type="ECO:0000256" key="1">
    <source>
        <dbReference type="SAM" id="SignalP"/>
    </source>
</evidence>
<dbReference type="Gene3D" id="2.120.10.30">
    <property type="entry name" value="TolB, C-terminal domain"/>
    <property type="match status" value="1"/>
</dbReference>
<feature type="chain" id="PRO_5013238204" evidence="1">
    <location>
        <begin position="24"/>
        <end position="379"/>
    </location>
</feature>
<organism evidence="3 4">
    <name type="scientific">Bordetella genomosp. 12</name>
    <dbReference type="NCBI Taxonomy" id="463035"/>
    <lineage>
        <taxon>Bacteria</taxon>
        <taxon>Pseudomonadati</taxon>
        <taxon>Pseudomonadota</taxon>
        <taxon>Betaproteobacteria</taxon>
        <taxon>Burkholderiales</taxon>
        <taxon>Alcaligenaceae</taxon>
        <taxon>Bordetella</taxon>
    </lineage>
</organism>
<dbReference type="RefSeq" id="WP_094812996.1">
    <property type="nucleotide sequence ID" value="NZ_NEVU01000002.1"/>
</dbReference>